<feature type="signal peptide" evidence="4">
    <location>
        <begin position="1"/>
        <end position="26"/>
    </location>
</feature>
<dbReference type="RefSeq" id="WP_224140148.1">
    <property type="nucleotide sequence ID" value="NZ_JAIQUM010000040.1"/>
</dbReference>
<keyword evidence="7" id="KW-1185">Reference proteome</keyword>
<feature type="chain" id="PRO_5047173814" evidence="4">
    <location>
        <begin position="27"/>
        <end position="332"/>
    </location>
</feature>
<comment type="caution">
    <text evidence="6">The sequence shown here is derived from an EMBL/GenBank/DDBJ whole genome shotgun (WGS) entry which is preliminary data.</text>
</comment>
<feature type="domain" description="Periplasmic binding protein" evidence="5">
    <location>
        <begin position="48"/>
        <end position="300"/>
    </location>
</feature>
<dbReference type="PROSITE" id="PS51257">
    <property type="entry name" value="PROKAR_LIPOPROTEIN"/>
    <property type="match status" value="1"/>
</dbReference>
<accession>A0ABS7UV67</accession>
<dbReference type="InterPro" id="IPR025997">
    <property type="entry name" value="SBP_2_dom"/>
</dbReference>
<dbReference type="Pfam" id="PF13407">
    <property type="entry name" value="Peripla_BP_4"/>
    <property type="match status" value="1"/>
</dbReference>
<dbReference type="SUPFAM" id="SSF53822">
    <property type="entry name" value="Periplasmic binding protein-like I"/>
    <property type="match status" value="1"/>
</dbReference>
<comment type="similarity">
    <text evidence="2">Belongs to the bacterial solute-binding protein 2 family.</text>
</comment>
<proteinExistence type="inferred from homology"/>
<name>A0ABS7UV67_9BACI</name>
<dbReference type="InterPro" id="IPR028082">
    <property type="entry name" value="Peripla_BP_I"/>
</dbReference>
<dbReference type="EMBL" id="JAIQUM010000040">
    <property type="protein sequence ID" value="MBZ5751824.1"/>
    <property type="molecule type" value="Genomic_DNA"/>
</dbReference>
<evidence type="ECO:0000313" key="7">
    <source>
        <dbReference type="Proteomes" id="UP001165287"/>
    </source>
</evidence>
<dbReference type="PANTHER" id="PTHR46847">
    <property type="entry name" value="D-ALLOSE-BINDING PERIPLASMIC PROTEIN-RELATED"/>
    <property type="match status" value="1"/>
</dbReference>
<evidence type="ECO:0000313" key="6">
    <source>
        <dbReference type="EMBL" id="MBZ5751824.1"/>
    </source>
</evidence>
<dbReference type="CDD" id="cd01536">
    <property type="entry name" value="PBP1_ABC_sugar_binding-like"/>
    <property type="match status" value="1"/>
</dbReference>
<evidence type="ECO:0000256" key="3">
    <source>
        <dbReference type="ARBA" id="ARBA00022729"/>
    </source>
</evidence>
<reference evidence="6" key="1">
    <citation type="submission" date="2024-05" db="EMBL/GenBank/DDBJ databases">
        <title>Metabacillus sp. nov., isolated from the rhizosphere soil of tomato plants.</title>
        <authorList>
            <person name="Ma R."/>
        </authorList>
    </citation>
    <scope>NUCLEOTIDE SEQUENCE</scope>
    <source>
        <strain evidence="6">DBTR6</strain>
    </source>
</reference>
<dbReference type="PANTHER" id="PTHR46847:SF1">
    <property type="entry name" value="D-ALLOSE-BINDING PERIPLASMIC PROTEIN-RELATED"/>
    <property type="match status" value="1"/>
</dbReference>
<dbReference type="Gene3D" id="3.40.50.2300">
    <property type="match status" value="2"/>
</dbReference>
<evidence type="ECO:0000256" key="4">
    <source>
        <dbReference type="SAM" id="SignalP"/>
    </source>
</evidence>
<dbReference type="Proteomes" id="UP001165287">
    <property type="component" value="Unassembled WGS sequence"/>
</dbReference>
<evidence type="ECO:0000256" key="1">
    <source>
        <dbReference type="ARBA" id="ARBA00004196"/>
    </source>
</evidence>
<evidence type="ECO:0000256" key="2">
    <source>
        <dbReference type="ARBA" id="ARBA00007639"/>
    </source>
</evidence>
<comment type="subcellular location">
    <subcellularLocation>
        <location evidence="1">Cell envelope</location>
    </subcellularLocation>
</comment>
<gene>
    <name evidence="6" type="ORF">K9V48_16620</name>
</gene>
<evidence type="ECO:0000259" key="5">
    <source>
        <dbReference type="Pfam" id="PF13407"/>
    </source>
</evidence>
<sequence length="332" mass="35404">MKRKGFLSIFTLSTLILLLLTGCGQKSTGTSSESSGEDNKDNDGKPKIAVVLKSLEAEYFKLMESGAKQGFEDFDVEGTILAPSSQTQVMEQINILEDLLTKDLDALVVMPSQSEAAIPVLEKYKAKGIPVLLVDSDVEWDGKTTFIGTDNYTSGEEAGQELASYLNKGDEVAILEGVLGTPVSEDRVRGAEDALKEAGLKIAAKQTADFDRVKAVSVVENILTANSNIKGIFAANDEMALGALKAVSARNMSIPIIGIDGTSEAIQSISKGKLTATVAQQPHDMTYKGIENALKVIDGGTIDKRITSGKDMVVTKENAAEKLEEVKNLLGN</sequence>
<keyword evidence="3 4" id="KW-0732">Signal</keyword>
<protein>
    <submittedName>
        <fullName evidence="6">Sugar ABC transporter substrate-binding protein</fullName>
    </submittedName>
</protein>
<organism evidence="6 7">
    <name type="scientific">Metabacillus rhizolycopersici</name>
    <dbReference type="NCBI Taxonomy" id="2875709"/>
    <lineage>
        <taxon>Bacteria</taxon>
        <taxon>Bacillati</taxon>
        <taxon>Bacillota</taxon>
        <taxon>Bacilli</taxon>
        <taxon>Bacillales</taxon>
        <taxon>Bacillaceae</taxon>
        <taxon>Metabacillus</taxon>
    </lineage>
</organism>